<feature type="transmembrane region" description="Helical" evidence="1">
    <location>
        <begin position="12"/>
        <end position="31"/>
    </location>
</feature>
<organism evidence="2 3">
    <name type="scientific">Parerythrobacter lacustris</name>
    <dbReference type="NCBI Taxonomy" id="2969984"/>
    <lineage>
        <taxon>Bacteria</taxon>
        <taxon>Pseudomonadati</taxon>
        <taxon>Pseudomonadota</taxon>
        <taxon>Alphaproteobacteria</taxon>
        <taxon>Sphingomonadales</taxon>
        <taxon>Erythrobacteraceae</taxon>
        <taxon>Parerythrobacter</taxon>
    </lineage>
</organism>
<feature type="transmembrane region" description="Helical" evidence="1">
    <location>
        <begin position="51"/>
        <end position="70"/>
    </location>
</feature>
<keyword evidence="1" id="KW-1133">Transmembrane helix</keyword>
<dbReference type="EMBL" id="JANKHH010000006">
    <property type="protein sequence ID" value="MCR2834568.1"/>
    <property type="molecule type" value="Genomic_DNA"/>
</dbReference>
<evidence type="ECO:0008006" key="4">
    <source>
        <dbReference type="Google" id="ProtNLM"/>
    </source>
</evidence>
<evidence type="ECO:0000313" key="3">
    <source>
        <dbReference type="Proteomes" id="UP001206067"/>
    </source>
</evidence>
<name>A0ABT1XSD2_9SPHN</name>
<keyword evidence="3" id="KW-1185">Reference proteome</keyword>
<keyword evidence="1" id="KW-0812">Transmembrane</keyword>
<accession>A0ABT1XSD2</accession>
<evidence type="ECO:0000313" key="2">
    <source>
        <dbReference type="EMBL" id="MCR2834568.1"/>
    </source>
</evidence>
<dbReference type="Proteomes" id="UP001206067">
    <property type="component" value="Unassembled WGS sequence"/>
</dbReference>
<protein>
    <recommendedName>
        <fullName evidence="4">Tripartite tricarboxylate transporter TctB family protein</fullName>
    </recommendedName>
</protein>
<keyword evidence="1" id="KW-0472">Membrane</keyword>
<reference evidence="2 3" key="1">
    <citation type="submission" date="2022-08" db="EMBL/GenBank/DDBJ databases">
        <title>Polyphasic taxonomy analysis of Qipengyuania sp.RS5-5.</title>
        <authorList>
            <person name="Xamxidin M."/>
            <person name="Wu M."/>
        </authorList>
    </citation>
    <scope>NUCLEOTIDE SEQUENCE [LARGE SCALE GENOMIC DNA]</scope>
    <source>
        <strain evidence="2 3">RS5-5</strain>
    </source>
</reference>
<proteinExistence type="predicted"/>
<dbReference type="RefSeq" id="WP_257596402.1">
    <property type="nucleotide sequence ID" value="NZ_JANKHH010000006.1"/>
</dbReference>
<evidence type="ECO:0000256" key="1">
    <source>
        <dbReference type="SAM" id="Phobius"/>
    </source>
</evidence>
<comment type="caution">
    <text evidence="2">The sequence shown here is derived from an EMBL/GenBank/DDBJ whole genome shotgun (WGS) entry which is preliminary data.</text>
</comment>
<sequence>MTDGHVSWRIRKGLAIFAAIAGFAAMIWFYVDAGPDYWEIPDDGRRRHLKPFFPVIVYGFYLFIVYSWTVDKMPLDSDD</sequence>
<gene>
    <name evidence="2" type="ORF">NSO95_11475</name>
</gene>